<proteinExistence type="predicted"/>
<accession>A0A8V5H104</accession>
<keyword evidence="3" id="KW-1185">Reference proteome</keyword>
<reference evidence="2" key="1">
    <citation type="submission" date="2020-03" db="EMBL/GenBank/DDBJ databases">
        <title>Melopsittacus undulatus (budgerigar) genome, bMelUnd1, maternal haplotype with Z.</title>
        <authorList>
            <person name="Gedman G."/>
            <person name="Mountcastle J."/>
            <person name="Haase B."/>
            <person name="Formenti G."/>
            <person name="Wright T."/>
            <person name="Apodaca J."/>
            <person name="Pelan S."/>
            <person name="Chow W."/>
            <person name="Rhie A."/>
            <person name="Howe K."/>
            <person name="Fedrigo O."/>
            <person name="Jarvis E.D."/>
        </authorList>
    </citation>
    <scope>NUCLEOTIDE SEQUENCE [LARGE SCALE GENOMIC DNA]</scope>
</reference>
<evidence type="ECO:0000313" key="3">
    <source>
        <dbReference type="Proteomes" id="UP000694405"/>
    </source>
</evidence>
<evidence type="ECO:0000313" key="2">
    <source>
        <dbReference type="Ensembl" id="ENSMUNP00000030536.1"/>
    </source>
</evidence>
<organism evidence="2 3">
    <name type="scientific">Melopsittacus undulatus</name>
    <name type="common">Budgerigar</name>
    <name type="synonym">Psittacus undulatus</name>
    <dbReference type="NCBI Taxonomy" id="13146"/>
    <lineage>
        <taxon>Eukaryota</taxon>
        <taxon>Metazoa</taxon>
        <taxon>Chordata</taxon>
        <taxon>Craniata</taxon>
        <taxon>Vertebrata</taxon>
        <taxon>Euteleostomi</taxon>
        <taxon>Archelosauria</taxon>
        <taxon>Archosauria</taxon>
        <taxon>Dinosauria</taxon>
        <taxon>Saurischia</taxon>
        <taxon>Theropoda</taxon>
        <taxon>Coelurosauria</taxon>
        <taxon>Aves</taxon>
        <taxon>Neognathae</taxon>
        <taxon>Neoaves</taxon>
        <taxon>Telluraves</taxon>
        <taxon>Australaves</taxon>
        <taxon>Psittaciformes</taxon>
        <taxon>Psittaculidae</taxon>
        <taxon>Melopsittacus</taxon>
    </lineage>
</organism>
<evidence type="ECO:0000256" key="1">
    <source>
        <dbReference type="SAM" id="MobiDB-lite"/>
    </source>
</evidence>
<reference evidence="2" key="3">
    <citation type="submission" date="2025-09" db="UniProtKB">
        <authorList>
            <consortium name="Ensembl"/>
        </authorList>
    </citation>
    <scope>IDENTIFICATION</scope>
</reference>
<dbReference type="Proteomes" id="UP000694405">
    <property type="component" value="Chromosome 23"/>
</dbReference>
<protein>
    <submittedName>
        <fullName evidence="2">Uncharacterized protein</fullName>
    </submittedName>
</protein>
<dbReference type="Ensembl" id="ENSMUNT00000026509.1">
    <property type="protein sequence ID" value="ENSMUNP00000030536.1"/>
    <property type="gene ID" value="ENSMUNG00000020266.1"/>
</dbReference>
<reference evidence="2" key="2">
    <citation type="submission" date="2025-08" db="UniProtKB">
        <authorList>
            <consortium name="Ensembl"/>
        </authorList>
    </citation>
    <scope>IDENTIFICATION</scope>
</reference>
<name>A0A8V5H104_MELUD</name>
<feature type="region of interest" description="Disordered" evidence="1">
    <location>
        <begin position="109"/>
        <end position="136"/>
    </location>
</feature>
<dbReference type="AlphaFoldDB" id="A0A8V5H104"/>
<sequence>VIEGWSRVLDQLYPMGEEEEGRNFPLTNTSHNEDACIPWYPPDDVPHQQQEGIASRGAEVGAIDASHHDVGVPIEELEELLQAPEAAFEAAQQELGHFILCSWEIEQEMGHDPDDLDDGEDEGAEGQGARVVPERSQLQEWDNPQIIGCEGSGQSHLAQGDAEVAEPEEHEEVIELEGREAPVVPALAPIGGEEATGVRALETGVTGGEGLRRTRGIWGLWDGKWGMGSMGWEMGDGVYGVGNGGGWGLWDGKWGMVSMGWEMGGGGLGMRFSRMG</sequence>
<feature type="compositionally biased region" description="Acidic residues" evidence="1">
    <location>
        <begin position="114"/>
        <end position="124"/>
    </location>
</feature>